<reference evidence="2" key="1">
    <citation type="submission" date="2021-12" db="EMBL/GenBank/DDBJ databases">
        <authorList>
            <person name="King R."/>
        </authorList>
    </citation>
    <scope>NUCLEOTIDE SEQUENCE</scope>
</reference>
<dbReference type="Proteomes" id="UP001152759">
    <property type="component" value="Chromosome 8"/>
</dbReference>
<keyword evidence="3" id="KW-1185">Reference proteome</keyword>
<accession>A0A9P0F682</accession>
<protein>
    <submittedName>
        <fullName evidence="2">Uncharacterized protein</fullName>
    </submittedName>
</protein>
<evidence type="ECO:0000313" key="2">
    <source>
        <dbReference type="EMBL" id="CAH0394047.1"/>
    </source>
</evidence>
<evidence type="ECO:0000256" key="1">
    <source>
        <dbReference type="SAM" id="SignalP"/>
    </source>
</evidence>
<evidence type="ECO:0000313" key="3">
    <source>
        <dbReference type="Proteomes" id="UP001152759"/>
    </source>
</evidence>
<feature type="chain" id="PRO_5040467164" evidence="1">
    <location>
        <begin position="22"/>
        <end position="245"/>
    </location>
</feature>
<organism evidence="2 3">
    <name type="scientific">Bemisia tabaci</name>
    <name type="common">Sweetpotato whitefly</name>
    <name type="synonym">Aleurodes tabaci</name>
    <dbReference type="NCBI Taxonomy" id="7038"/>
    <lineage>
        <taxon>Eukaryota</taxon>
        <taxon>Metazoa</taxon>
        <taxon>Ecdysozoa</taxon>
        <taxon>Arthropoda</taxon>
        <taxon>Hexapoda</taxon>
        <taxon>Insecta</taxon>
        <taxon>Pterygota</taxon>
        <taxon>Neoptera</taxon>
        <taxon>Paraneoptera</taxon>
        <taxon>Hemiptera</taxon>
        <taxon>Sternorrhyncha</taxon>
        <taxon>Aleyrodoidea</taxon>
        <taxon>Aleyrodidae</taxon>
        <taxon>Aleyrodinae</taxon>
        <taxon>Bemisia</taxon>
    </lineage>
</organism>
<dbReference type="KEGG" id="btab:109032764"/>
<proteinExistence type="predicted"/>
<gene>
    <name evidence="2" type="ORF">BEMITA_LOCUS12389</name>
</gene>
<name>A0A9P0F682_BEMTA</name>
<keyword evidence="1" id="KW-0732">Signal</keyword>
<dbReference type="OrthoDB" id="6615450at2759"/>
<dbReference type="AlphaFoldDB" id="A0A9P0F682"/>
<feature type="signal peptide" evidence="1">
    <location>
        <begin position="1"/>
        <end position="21"/>
    </location>
</feature>
<dbReference type="EMBL" id="OU963869">
    <property type="protein sequence ID" value="CAH0394047.1"/>
    <property type="molecule type" value="Genomic_DNA"/>
</dbReference>
<sequence>MKTDKSCVALVFILKIAYGYGYSHQYVSDNNYCPSVRGQKYLDLQMVLGLWYAMEIVDHSGGYRKPYESQVYSYQMRHSPKTCPVLHFQSSSDDRVTLIWSDKDDINTYNFIIPNKNLEPGFWTTFESDSKFSRGDLFMGPDYRITGTAQILRAVRDHMVLTLCFRNSTQMSVLLVREKTHNYFPILSNTLHEFLHRQNLSFTEVKVVCNAGPQLTVPNALLALLLLSFVFFRNFDLSRALKIHH</sequence>